<protein>
    <submittedName>
        <fullName evidence="1">Uncharacterized protein</fullName>
    </submittedName>
</protein>
<dbReference type="EMBL" id="RYYV01000002">
    <property type="protein sequence ID" value="RUL78803.1"/>
    <property type="molecule type" value="Genomic_DNA"/>
</dbReference>
<comment type="caution">
    <text evidence="1">The sequence shown here is derived from an EMBL/GenBank/DDBJ whole genome shotgun (WGS) entry which is preliminary data.</text>
</comment>
<evidence type="ECO:0000313" key="1">
    <source>
        <dbReference type="EMBL" id="RUL78803.1"/>
    </source>
</evidence>
<dbReference type="Proteomes" id="UP000274358">
    <property type="component" value="Unassembled WGS sequence"/>
</dbReference>
<dbReference type="OrthoDB" id="8263000at2"/>
<keyword evidence="2" id="KW-1185">Reference proteome</keyword>
<dbReference type="AlphaFoldDB" id="A0A432M9B5"/>
<proteinExistence type="predicted"/>
<accession>A0A432M9B5</accession>
<gene>
    <name evidence="1" type="ORF">EKH80_03045</name>
</gene>
<reference evidence="1 2" key="1">
    <citation type="submission" date="2018-12" db="EMBL/GenBank/DDBJ databases">
        <title>Dyella dinghuensis sp. nov. DHOA06 and Dyella choica sp. nov. 4M-K27, isolated from forest soil.</title>
        <authorList>
            <person name="Qiu L.-H."/>
            <person name="Gao Z.-H."/>
        </authorList>
    </citation>
    <scope>NUCLEOTIDE SEQUENCE [LARGE SCALE GENOMIC DNA]</scope>
    <source>
        <strain evidence="1 2">4M-K27</strain>
    </source>
</reference>
<evidence type="ECO:0000313" key="2">
    <source>
        <dbReference type="Proteomes" id="UP000274358"/>
    </source>
</evidence>
<organism evidence="1 2">
    <name type="scientific">Dyella choica</name>
    <dbReference type="NCBI Taxonomy" id="1927959"/>
    <lineage>
        <taxon>Bacteria</taxon>
        <taxon>Pseudomonadati</taxon>
        <taxon>Pseudomonadota</taxon>
        <taxon>Gammaproteobacteria</taxon>
        <taxon>Lysobacterales</taxon>
        <taxon>Rhodanobacteraceae</taxon>
        <taxon>Dyella</taxon>
    </lineage>
</organism>
<name>A0A432M9B5_9GAMM</name>
<sequence length="940" mass="105429">MSGNDALFPQVQEWIDFETLLAQAKQALVEYAGKRWSHMGENDPGITLLQAICYNVSDIGYRSSLPLTDLLTPAPVSQERRAGEGIFPAAFGPQRALTCGPISEDDYRRALLDLHSTGDDSGYFYFNNAQLVREPEEERYRYWYNAERRVYSFVEPQPDLPEWPVGDEPCELTLLGNYLLYLQPTRGTLADLPKAQAALDAFLRENSNLGEAVSRVIWLQPQDMPLSAVIALRDDVDATTTPAAIMAALFTAVETYVTPPVRRYSTQQLQQQGLENEAIYDGPYLEHGWITDLPPPLDCARPITVNLARLVNAVLDIDGVQGILSMVPGEPWEWTTEPGCYPLLWGPDPIATMLESVTLVAHGIDCVFSVDEVVQYLTCSPLLRNPPVLLPYGRWRNPSVYSPATDYVPPCYGLLHLPVTPEQTQLHQFLLPFEQLLANGCQQLALLPNLLAFNREAGDTVWGEQWPFAKPGVNNEVFKDCSAAIKAYLQQCSEDMEKELSYVDYLLGYFNSSVAPRTLLAERDEFLASQQGYLANIASLTYQRANFRVDKVSALQQRIAARLGIGGEGIFNEDAPLDKLPFYVVEHRALLPVYPDHAYDALQDVKTIYQDGAYLRIELQAVNRAPLRIGQVVTLVVGEQGKAELSIRALMIAQVFASSAGTDGFSIKIADSAQLQRHLQGILDPHSTVRWQNCQVWLEDMYYPLVYDDNQHGLGPNQKRLTSSPQSPYPAMVREGDLLTIEYRISPTARSFSDSATTSLPVKVVKADSIASTLVVECREGDAFPLPEQTRKYFWYFDSAEYAARDRFSFMTSVVFCRDHIDKVASDPYVVSEWMKSVILQEYPSYISMVLQWMPLQQFENFAYTYNSWQNNGAPLGDASYSLMRMLTLGCLPSSLTGIGAMYIATEDQKEQVVGPAGDQWNADVIVENELFYVPRAEYD</sequence>
<dbReference type="RefSeq" id="WP_126683262.1">
    <property type="nucleotide sequence ID" value="NZ_RYYV01000002.1"/>
</dbReference>